<protein>
    <recommendedName>
        <fullName evidence="4">RRM domain-containing protein</fullName>
    </recommendedName>
</protein>
<dbReference type="PROSITE" id="PS50102">
    <property type="entry name" value="RRM"/>
    <property type="match status" value="2"/>
</dbReference>
<dbReference type="eggNOG" id="KOG4206">
    <property type="taxonomic scope" value="Eukaryota"/>
</dbReference>
<dbReference type="HOGENOM" id="CLU_041869_0_2_1"/>
<dbReference type="GO" id="GO:0005634">
    <property type="term" value="C:nucleus"/>
    <property type="evidence" value="ECO:0007669"/>
    <property type="project" value="TreeGrafter"/>
</dbReference>
<dbReference type="GO" id="GO:1990904">
    <property type="term" value="C:ribonucleoprotein complex"/>
    <property type="evidence" value="ECO:0007669"/>
    <property type="project" value="TreeGrafter"/>
</dbReference>
<dbReference type="SMART" id="SM00360">
    <property type="entry name" value="RRM"/>
    <property type="match status" value="2"/>
</dbReference>
<evidence type="ECO:0000256" key="2">
    <source>
        <dbReference type="PROSITE-ProRule" id="PRU00176"/>
    </source>
</evidence>
<evidence type="ECO:0000313" key="5">
    <source>
        <dbReference type="EMBL" id="KGK39858.1"/>
    </source>
</evidence>
<proteinExistence type="predicted"/>
<evidence type="ECO:0000313" key="6">
    <source>
        <dbReference type="Proteomes" id="UP000029867"/>
    </source>
</evidence>
<dbReference type="GO" id="GO:0005737">
    <property type="term" value="C:cytoplasm"/>
    <property type="evidence" value="ECO:0007669"/>
    <property type="project" value="TreeGrafter"/>
</dbReference>
<comment type="caution">
    <text evidence="5">The sequence shown here is derived from an EMBL/GenBank/DDBJ whole genome shotgun (WGS) entry which is preliminary data.</text>
</comment>
<accession>A0A099P4D9</accession>
<dbReference type="AlphaFoldDB" id="A0A099P4D9"/>
<sequence>MNSAHTLYIRNLNEKVGLKKLRKEIAKIFLEHGYQTLAIYVCKNLKLKGQAFVSMRDSVDLDQVIEKLQTKLLYGKPMILQHAKTDADLVFKQKLSEEEFDKLVQERRRTRQQRRKQKTEEISKKRPRDEGPGENEHVSAKHKKLVTNKEEPVVPNKMMILTKLPEDITKEEIVSIFDKFGGFFKVNHVKVRKLALVEFQNEQAALECYKRLGPKLEIKEKPDCLLTFAKN</sequence>
<dbReference type="Gene3D" id="3.30.70.330">
    <property type="match status" value="2"/>
</dbReference>
<dbReference type="VEuPathDB" id="FungiDB:C5L36_0B05340"/>
<gene>
    <name evidence="5" type="ORF">JL09_g1063</name>
</gene>
<feature type="compositionally biased region" description="Basic residues" evidence="3">
    <location>
        <begin position="108"/>
        <end position="117"/>
    </location>
</feature>
<dbReference type="PANTHER" id="PTHR23003">
    <property type="entry name" value="RNA RECOGNITION MOTIF RRM DOMAIN CONTAINING PROTEIN"/>
    <property type="match status" value="1"/>
</dbReference>
<dbReference type="InterPro" id="IPR050374">
    <property type="entry name" value="RRT5_SRSF_SR"/>
</dbReference>
<dbReference type="SUPFAM" id="SSF54928">
    <property type="entry name" value="RNA-binding domain, RBD"/>
    <property type="match status" value="1"/>
</dbReference>
<dbReference type="EMBL" id="JQFK01000006">
    <property type="protein sequence ID" value="KGK39858.1"/>
    <property type="molecule type" value="Genomic_DNA"/>
</dbReference>
<feature type="domain" description="RRM" evidence="4">
    <location>
        <begin position="5"/>
        <end position="85"/>
    </location>
</feature>
<evidence type="ECO:0000256" key="1">
    <source>
        <dbReference type="ARBA" id="ARBA00022884"/>
    </source>
</evidence>
<dbReference type="Proteomes" id="UP000029867">
    <property type="component" value="Unassembled WGS sequence"/>
</dbReference>
<dbReference type="InterPro" id="IPR000504">
    <property type="entry name" value="RRM_dom"/>
</dbReference>
<dbReference type="Pfam" id="PF00076">
    <property type="entry name" value="RRM_1"/>
    <property type="match status" value="1"/>
</dbReference>
<organism evidence="5 6">
    <name type="scientific">Pichia kudriavzevii</name>
    <name type="common">Yeast</name>
    <name type="synonym">Issatchenkia orientalis</name>
    <dbReference type="NCBI Taxonomy" id="4909"/>
    <lineage>
        <taxon>Eukaryota</taxon>
        <taxon>Fungi</taxon>
        <taxon>Dikarya</taxon>
        <taxon>Ascomycota</taxon>
        <taxon>Saccharomycotina</taxon>
        <taxon>Pichiomycetes</taxon>
        <taxon>Pichiales</taxon>
        <taxon>Pichiaceae</taxon>
        <taxon>Pichia</taxon>
    </lineage>
</organism>
<name>A0A099P4D9_PICKU</name>
<dbReference type="InterPro" id="IPR035979">
    <property type="entry name" value="RBD_domain_sf"/>
</dbReference>
<feature type="compositionally biased region" description="Basic and acidic residues" evidence="3">
    <location>
        <begin position="118"/>
        <end position="139"/>
    </location>
</feature>
<feature type="domain" description="RRM" evidence="4">
    <location>
        <begin position="157"/>
        <end position="212"/>
    </location>
</feature>
<evidence type="ECO:0000256" key="3">
    <source>
        <dbReference type="SAM" id="MobiDB-lite"/>
    </source>
</evidence>
<reference evidence="6" key="1">
    <citation type="journal article" date="2014" name="Microb. Cell Fact.">
        <title>Exploiting Issatchenkia orientalis SD108 for succinic acid production.</title>
        <authorList>
            <person name="Xiao H."/>
            <person name="Shao Z."/>
            <person name="Jiang Y."/>
            <person name="Dole S."/>
            <person name="Zhao H."/>
        </authorList>
    </citation>
    <scope>NUCLEOTIDE SEQUENCE [LARGE SCALE GENOMIC DNA]</scope>
    <source>
        <strain evidence="6">SD108</strain>
    </source>
</reference>
<dbReference type="GO" id="GO:0003729">
    <property type="term" value="F:mRNA binding"/>
    <property type="evidence" value="ECO:0007669"/>
    <property type="project" value="TreeGrafter"/>
</dbReference>
<dbReference type="PANTHER" id="PTHR23003:SF56">
    <property type="entry name" value="RIBONUCLEOPROTEIN 1-RELATED"/>
    <property type="match status" value="1"/>
</dbReference>
<evidence type="ECO:0000259" key="4">
    <source>
        <dbReference type="PROSITE" id="PS50102"/>
    </source>
</evidence>
<keyword evidence="1 2" id="KW-0694">RNA-binding</keyword>
<dbReference type="InterPro" id="IPR012677">
    <property type="entry name" value="Nucleotide-bd_a/b_plait_sf"/>
</dbReference>
<feature type="region of interest" description="Disordered" evidence="3">
    <location>
        <begin position="105"/>
        <end position="145"/>
    </location>
</feature>